<dbReference type="PANTHER" id="PTHR22955">
    <property type="entry name" value="RETROTRANSPOSON"/>
    <property type="match status" value="1"/>
</dbReference>
<dbReference type="AlphaFoldDB" id="A0A7D9E9X2"/>
<sequence>MLSDASKIFDPMGLLSPYTIRSKMLFQQLWNRGLQWDEQLPEDILQQWNAWKTELPTINEISIPRCFMQNGKSGTSVELHGFGDASPKAYGAVAYVRVTQQNGDVDTHLVMSKTRVAPAKVVSLHRLELLAAVINSRLLKFVAESLSTLERVVCWTDSEVTLHWIRGLCSQWKTFVANRVAEIQQTWDPQKWRHCPGVENPADLLTRGVTSRNLKESDLWWKGPSWLSSAEETWPNQKLNQASTRDAQKES</sequence>
<comment type="caution">
    <text evidence="2">The sequence shown here is derived from an EMBL/GenBank/DDBJ whole genome shotgun (WGS) entry which is preliminary data.</text>
</comment>
<gene>
    <name evidence="2" type="ORF">PACLA_8A068736</name>
</gene>
<feature type="compositionally biased region" description="Polar residues" evidence="1">
    <location>
        <begin position="230"/>
        <end position="245"/>
    </location>
</feature>
<accession>A0A7D9E9X2</accession>
<organism evidence="2 3">
    <name type="scientific">Paramuricea clavata</name>
    <name type="common">Red gorgonian</name>
    <name type="synonym">Violescent sea-whip</name>
    <dbReference type="NCBI Taxonomy" id="317549"/>
    <lineage>
        <taxon>Eukaryota</taxon>
        <taxon>Metazoa</taxon>
        <taxon>Cnidaria</taxon>
        <taxon>Anthozoa</taxon>
        <taxon>Octocorallia</taxon>
        <taxon>Malacalcyonacea</taxon>
        <taxon>Plexauridae</taxon>
        <taxon>Paramuricea</taxon>
    </lineage>
</organism>
<dbReference type="InterPro" id="IPR008042">
    <property type="entry name" value="Retrotrans_Pao"/>
</dbReference>
<dbReference type="PANTHER" id="PTHR22955:SF77">
    <property type="entry name" value="ASPARTIC PUTATIVE DOMAIN-CONTAINING PROTEIN-RELATED"/>
    <property type="match status" value="1"/>
</dbReference>
<dbReference type="Proteomes" id="UP001152795">
    <property type="component" value="Unassembled WGS sequence"/>
</dbReference>
<evidence type="ECO:0000313" key="2">
    <source>
        <dbReference type="EMBL" id="CAB4005140.1"/>
    </source>
</evidence>
<reference evidence="2" key="1">
    <citation type="submission" date="2020-04" db="EMBL/GenBank/DDBJ databases">
        <authorList>
            <person name="Alioto T."/>
            <person name="Alioto T."/>
            <person name="Gomez Garrido J."/>
        </authorList>
    </citation>
    <scope>NUCLEOTIDE SEQUENCE</scope>
    <source>
        <strain evidence="2">A484AB</strain>
    </source>
</reference>
<proteinExistence type="predicted"/>
<name>A0A7D9E9X2_PARCT</name>
<dbReference type="EMBL" id="CACRXK020005104">
    <property type="protein sequence ID" value="CAB4005140.1"/>
    <property type="molecule type" value="Genomic_DNA"/>
</dbReference>
<keyword evidence="3" id="KW-1185">Reference proteome</keyword>
<dbReference type="Pfam" id="PF05380">
    <property type="entry name" value="Peptidase_A17"/>
    <property type="match status" value="1"/>
</dbReference>
<evidence type="ECO:0000313" key="3">
    <source>
        <dbReference type="Proteomes" id="UP001152795"/>
    </source>
</evidence>
<dbReference type="OrthoDB" id="5987726at2759"/>
<protein>
    <submittedName>
        <fullName evidence="2">Uncharacterized protein</fullName>
    </submittedName>
</protein>
<feature type="region of interest" description="Disordered" evidence="1">
    <location>
        <begin position="230"/>
        <end position="251"/>
    </location>
</feature>
<dbReference type="InterPro" id="IPR043502">
    <property type="entry name" value="DNA/RNA_pol_sf"/>
</dbReference>
<dbReference type="SUPFAM" id="SSF56672">
    <property type="entry name" value="DNA/RNA polymerases"/>
    <property type="match status" value="1"/>
</dbReference>
<evidence type="ECO:0000256" key="1">
    <source>
        <dbReference type="SAM" id="MobiDB-lite"/>
    </source>
</evidence>